<comment type="similarity">
    <text evidence="3">Belongs to the cytochrome P450 family.</text>
</comment>
<evidence type="ECO:0000256" key="6">
    <source>
        <dbReference type="ARBA" id="ARBA00023002"/>
    </source>
</evidence>
<dbReference type="PRINTS" id="PR00385">
    <property type="entry name" value="P450"/>
</dbReference>
<evidence type="ECO:0000313" key="10">
    <source>
        <dbReference type="EMBL" id="EJF56679.1"/>
    </source>
</evidence>
<dbReference type="PANTHER" id="PTHR24305:SF166">
    <property type="entry name" value="CYTOCHROME P450 12A4, MITOCHONDRIAL-RELATED"/>
    <property type="match status" value="1"/>
</dbReference>
<dbReference type="InterPro" id="IPR002403">
    <property type="entry name" value="Cyt_P450_E_grp-IV"/>
</dbReference>
<dbReference type="OrthoDB" id="1470350at2759"/>
<evidence type="ECO:0000256" key="2">
    <source>
        <dbReference type="ARBA" id="ARBA00005179"/>
    </source>
</evidence>
<name>R7SKP0_DICSQ</name>
<evidence type="ECO:0000256" key="8">
    <source>
        <dbReference type="ARBA" id="ARBA00023033"/>
    </source>
</evidence>
<keyword evidence="4 9" id="KW-0349">Heme</keyword>
<protein>
    <submittedName>
        <fullName evidence="10">Cytochrome P450</fullName>
    </submittedName>
</protein>
<dbReference type="Proteomes" id="UP000053319">
    <property type="component" value="Unassembled WGS sequence"/>
</dbReference>
<organism evidence="10 11">
    <name type="scientific">Dichomitus squalens (strain LYAD-421)</name>
    <name type="common">Western red white-rot fungus</name>
    <dbReference type="NCBI Taxonomy" id="732165"/>
    <lineage>
        <taxon>Eukaryota</taxon>
        <taxon>Fungi</taxon>
        <taxon>Dikarya</taxon>
        <taxon>Basidiomycota</taxon>
        <taxon>Agaricomycotina</taxon>
        <taxon>Agaricomycetes</taxon>
        <taxon>Polyporales</taxon>
        <taxon>Polyporaceae</taxon>
        <taxon>Dichomitus</taxon>
    </lineage>
</organism>
<dbReference type="Gene3D" id="1.10.630.10">
    <property type="entry name" value="Cytochrome P450"/>
    <property type="match status" value="1"/>
</dbReference>
<reference evidence="10 11" key="1">
    <citation type="journal article" date="2012" name="Science">
        <title>The Paleozoic origin of enzymatic lignin decomposition reconstructed from 31 fungal genomes.</title>
        <authorList>
            <person name="Floudas D."/>
            <person name="Binder M."/>
            <person name="Riley R."/>
            <person name="Barry K."/>
            <person name="Blanchette R.A."/>
            <person name="Henrissat B."/>
            <person name="Martinez A.T."/>
            <person name="Otillar R."/>
            <person name="Spatafora J.W."/>
            <person name="Yadav J.S."/>
            <person name="Aerts A."/>
            <person name="Benoit I."/>
            <person name="Boyd A."/>
            <person name="Carlson A."/>
            <person name="Copeland A."/>
            <person name="Coutinho P.M."/>
            <person name="de Vries R.P."/>
            <person name="Ferreira P."/>
            <person name="Findley K."/>
            <person name="Foster B."/>
            <person name="Gaskell J."/>
            <person name="Glotzer D."/>
            <person name="Gorecki P."/>
            <person name="Heitman J."/>
            <person name="Hesse C."/>
            <person name="Hori C."/>
            <person name="Igarashi K."/>
            <person name="Jurgens J.A."/>
            <person name="Kallen N."/>
            <person name="Kersten P."/>
            <person name="Kohler A."/>
            <person name="Kuees U."/>
            <person name="Kumar T.K.A."/>
            <person name="Kuo A."/>
            <person name="LaButti K."/>
            <person name="Larrondo L.F."/>
            <person name="Lindquist E."/>
            <person name="Ling A."/>
            <person name="Lombard V."/>
            <person name="Lucas S."/>
            <person name="Lundell T."/>
            <person name="Martin R."/>
            <person name="McLaughlin D.J."/>
            <person name="Morgenstern I."/>
            <person name="Morin E."/>
            <person name="Murat C."/>
            <person name="Nagy L.G."/>
            <person name="Nolan M."/>
            <person name="Ohm R.A."/>
            <person name="Patyshakuliyeva A."/>
            <person name="Rokas A."/>
            <person name="Ruiz-Duenas F.J."/>
            <person name="Sabat G."/>
            <person name="Salamov A."/>
            <person name="Samejima M."/>
            <person name="Schmutz J."/>
            <person name="Slot J.C."/>
            <person name="St John F."/>
            <person name="Stenlid J."/>
            <person name="Sun H."/>
            <person name="Sun S."/>
            <person name="Syed K."/>
            <person name="Tsang A."/>
            <person name="Wiebenga A."/>
            <person name="Young D."/>
            <person name="Pisabarro A."/>
            <person name="Eastwood D.C."/>
            <person name="Martin F."/>
            <person name="Cullen D."/>
            <person name="Grigoriev I.V."/>
            <person name="Hibbett D.S."/>
        </authorList>
    </citation>
    <scope>NUCLEOTIDE SEQUENCE [LARGE SCALE GENOMIC DNA]</scope>
    <source>
        <strain evidence="10 11">LYAD-421 SS1</strain>
    </source>
</reference>
<dbReference type="InterPro" id="IPR036396">
    <property type="entry name" value="Cyt_P450_sf"/>
</dbReference>
<feature type="binding site" description="axial binding residue" evidence="9">
    <location>
        <position position="486"/>
    </location>
    <ligand>
        <name>heme</name>
        <dbReference type="ChEBI" id="CHEBI:30413"/>
    </ligand>
    <ligandPart>
        <name>Fe</name>
        <dbReference type="ChEBI" id="CHEBI:18248"/>
    </ligandPart>
</feature>
<dbReference type="RefSeq" id="XP_007370631.1">
    <property type="nucleotide sequence ID" value="XM_007370569.1"/>
</dbReference>
<dbReference type="InterPro" id="IPR050121">
    <property type="entry name" value="Cytochrome_P450_monoxygenase"/>
</dbReference>
<dbReference type="GO" id="GO:0005506">
    <property type="term" value="F:iron ion binding"/>
    <property type="evidence" value="ECO:0007669"/>
    <property type="project" value="InterPro"/>
</dbReference>
<dbReference type="GO" id="GO:0020037">
    <property type="term" value="F:heme binding"/>
    <property type="evidence" value="ECO:0007669"/>
    <property type="project" value="InterPro"/>
</dbReference>
<dbReference type="OMA" id="KIPFGVM"/>
<keyword evidence="7 9" id="KW-0408">Iron</keyword>
<dbReference type="GeneID" id="18841390"/>
<evidence type="ECO:0000256" key="9">
    <source>
        <dbReference type="PIRSR" id="PIRSR602403-1"/>
    </source>
</evidence>
<evidence type="ECO:0000313" key="11">
    <source>
        <dbReference type="Proteomes" id="UP000053319"/>
    </source>
</evidence>
<dbReference type="EMBL" id="JH719466">
    <property type="protein sequence ID" value="EJF56679.1"/>
    <property type="molecule type" value="Genomic_DNA"/>
</dbReference>
<gene>
    <name evidence="10" type="ORF">DICSQDRAFT_183718</name>
</gene>
<dbReference type="PRINTS" id="PR00465">
    <property type="entry name" value="EP450IV"/>
</dbReference>
<dbReference type="GO" id="GO:0016705">
    <property type="term" value="F:oxidoreductase activity, acting on paired donors, with incorporation or reduction of molecular oxygen"/>
    <property type="evidence" value="ECO:0007669"/>
    <property type="project" value="InterPro"/>
</dbReference>
<comment type="cofactor">
    <cofactor evidence="1 9">
        <name>heme</name>
        <dbReference type="ChEBI" id="CHEBI:30413"/>
    </cofactor>
</comment>
<evidence type="ECO:0000256" key="3">
    <source>
        <dbReference type="ARBA" id="ARBA00010617"/>
    </source>
</evidence>
<dbReference type="Pfam" id="PF00067">
    <property type="entry name" value="p450"/>
    <property type="match status" value="1"/>
</dbReference>
<sequence>MLSSAILQAVLICGSTLFLWRLFRQLLVKSDLDNIPGLPSPSYLYGHVQQLRDKQGWAFYRELAEKYPAVARLSGPLGRKLLFVHDPKAMHYIAVKEQETFQEAEWFTSLTNRAFGPGLLATQGDHHRKQRKLLNPVFSINHMRHMMPTFYHVTHKLHEAIEQRVVQGPTEVDMVMWMGRTALELVGQAGLGYSFDKLTEESADEFGEALKSMAPTMATLGVFLQFLPLVEALIPECLLEPLGKIAPIPGLRDIMHISKTLKQKSTEIFMQKKTALLQGDEALAMQVGEGKDIMSVLLRANMTAAVEDRLDERELIGQMSTITFAAMDTTSNALSITLWRLAQNQQVQDRVRQEIFAARDSQGGKDIPYDDLVSLPFLDAICRETLRVHVPAPMRFREARKDSVLPLSEPIRGLDGKLMHEIFVPKDTHVFVSINASNTNPAIWGPDAHEWKPERWLSPLPETVSNANMPGVYSNLMTFWAGGRACIGFKFSQLEMKVVLAVLLSTFKFELTEKAIYWNIAPIVYPSVVPDGSKPELPIKVTLLDRDVTEA</sequence>
<dbReference type="PANTHER" id="PTHR24305">
    <property type="entry name" value="CYTOCHROME P450"/>
    <property type="match status" value="1"/>
</dbReference>
<evidence type="ECO:0000256" key="7">
    <source>
        <dbReference type="ARBA" id="ARBA00023004"/>
    </source>
</evidence>
<dbReference type="AlphaFoldDB" id="R7SKP0"/>
<keyword evidence="5 9" id="KW-0479">Metal-binding</keyword>
<keyword evidence="8" id="KW-0503">Monooxygenase</keyword>
<accession>R7SKP0</accession>
<dbReference type="GO" id="GO:0004497">
    <property type="term" value="F:monooxygenase activity"/>
    <property type="evidence" value="ECO:0007669"/>
    <property type="project" value="UniProtKB-KW"/>
</dbReference>
<dbReference type="HOGENOM" id="CLU_001570_5_11_1"/>
<dbReference type="KEGG" id="dsq:DICSQDRAFT_183718"/>
<dbReference type="InterPro" id="IPR001128">
    <property type="entry name" value="Cyt_P450"/>
</dbReference>
<dbReference type="SUPFAM" id="SSF48264">
    <property type="entry name" value="Cytochrome P450"/>
    <property type="match status" value="1"/>
</dbReference>
<comment type="pathway">
    <text evidence="2">Secondary metabolite biosynthesis.</text>
</comment>
<keyword evidence="6" id="KW-0560">Oxidoreductase</keyword>
<evidence type="ECO:0000256" key="1">
    <source>
        <dbReference type="ARBA" id="ARBA00001971"/>
    </source>
</evidence>
<evidence type="ECO:0000256" key="4">
    <source>
        <dbReference type="ARBA" id="ARBA00022617"/>
    </source>
</evidence>
<evidence type="ECO:0000256" key="5">
    <source>
        <dbReference type="ARBA" id="ARBA00022723"/>
    </source>
</evidence>
<dbReference type="CDD" id="cd11069">
    <property type="entry name" value="CYP_FUM15-like"/>
    <property type="match status" value="1"/>
</dbReference>
<proteinExistence type="inferred from homology"/>